<dbReference type="GO" id="GO:0016491">
    <property type="term" value="F:oxidoreductase activity"/>
    <property type="evidence" value="ECO:0007669"/>
    <property type="project" value="UniProtKB-KW"/>
</dbReference>
<evidence type="ECO:0000259" key="3">
    <source>
        <dbReference type="Pfam" id="PF00248"/>
    </source>
</evidence>
<dbReference type="Pfam" id="PF00248">
    <property type="entry name" value="Aldo_ket_red"/>
    <property type="match status" value="1"/>
</dbReference>
<keyword evidence="1" id="KW-0560">Oxidoreductase</keyword>
<evidence type="ECO:0000256" key="1">
    <source>
        <dbReference type="ARBA" id="ARBA00023002"/>
    </source>
</evidence>
<organism evidence="4 5">
    <name type="scientific">Gracilariopsis chorda</name>
    <dbReference type="NCBI Taxonomy" id="448386"/>
    <lineage>
        <taxon>Eukaryota</taxon>
        <taxon>Rhodophyta</taxon>
        <taxon>Florideophyceae</taxon>
        <taxon>Rhodymeniophycidae</taxon>
        <taxon>Gracilariales</taxon>
        <taxon>Gracilariaceae</taxon>
        <taxon>Gracilariopsis</taxon>
    </lineage>
</organism>
<dbReference type="EMBL" id="NBIV01000360">
    <property type="protein sequence ID" value="PXF40076.1"/>
    <property type="molecule type" value="Genomic_DNA"/>
</dbReference>
<dbReference type="AlphaFoldDB" id="A0A2V3IDB5"/>
<accession>A0A2V3IDB5</accession>
<keyword evidence="5" id="KW-1185">Reference proteome</keyword>
<dbReference type="PRINTS" id="PR00069">
    <property type="entry name" value="ALDKETRDTASE"/>
</dbReference>
<dbReference type="InterPro" id="IPR050791">
    <property type="entry name" value="Aldo-Keto_reductase"/>
</dbReference>
<dbReference type="GO" id="GO:0005737">
    <property type="term" value="C:cytoplasm"/>
    <property type="evidence" value="ECO:0007669"/>
    <property type="project" value="TreeGrafter"/>
</dbReference>
<dbReference type="STRING" id="448386.A0A2V3IDB5"/>
<dbReference type="Gene3D" id="3.20.20.100">
    <property type="entry name" value="NADP-dependent oxidoreductase domain"/>
    <property type="match status" value="1"/>
</dbReference>
<dbReference type="PANTHER" id="PTHR43625:SF40">
    <property type="entry name" value="ALDO-KETO REDUCTASE YAKC [NADP(+)]"/>
    <property type="match status" value="1"/>
</dbReference>
<feature type="region of interest" description="Disordered" evidence="2">
    <location>
        <begin position="338"/>
        <end position="367"/>
    </location>
</feature>
<dbReference type="PANTHER" id="PTHR43625">
    <property type="entry name" value="AFLATOXIN B1 ALDEHYDE REDUCTASE"/>
    <property type="match status" value="1"/>
</dbReference>
<dbReference type="OrthoDB" id="40856at2759"/>
<reference evidence="4 5" key="1">
    <citation type="journal article" date="2018" name="Mol. Biol. Evol.">
        <title>Analysis of the draft genome of the red seaweed Gracilariopsis chorda provides insights into genome size evolution in Rhodophyta.</title>
        <authorList>
            <person name="Lee J."/>
            <person name="Yang E.C."/>
            <person name="Graf L."/>
            <person name="Yang J.H."/>
            <person name="Qiu H."/>
            <person name="Zel Zion U."/>
            <person name="Chan C.X."/>
            <person name="Stephens T.G."/>
            <person name="Weber A.P.M."/>
            <person name="Boo G.H."/>
            <person name="Boo S.M."/>
            <person name="Kim K.M."/>
            <person name="Shin Y."/>
            <person name="Jung M."/>
            <person name="Lee S.J."/>
            <person name="Yim H.S."/>
            <person name="Lee J.H."/>
            <person name="Bhattacharya D."/>
            <person name="Yoon H.S."/>
        </authorList>
    </citation>
    <scope>NUCLEOTIDE SEQUENCE [LARGE SCALE GENOMIC DNA]</scope>
    <source>
        <strain evidence="4 5">SKKU-2015</strain>
        <tissue evidence="4">Whole body</tissue>
    </source>
</reference>
<proteinExistence type="predicted"/>
<gene>
    <name evidence="4" type="ORF">BWQ96_10202</name>
</gene>
<evidence type="ECO:0000313" key="4">
    <source>
        <dbReference type="EMBL" id="PXF40076.1"/>
    </source>
</evidence>
<dbReference type="InterPro" id="IPR020471">
    <property type="entry name" value="AKR"/>
</dbReference>
<feature type="domain" description="NADP-dependent oxidoreductase" evidence="3">
    <location>
        <begin position="15"/>
        <end position="326"/>
    </location>
</feature>
<dbReference type="SUPFAM" id="SSF51430">
    <property type="entry name" value="NAD(P)-linked oxidoreductase"/>
    <property type="match status" value="1"/>
</dbReference>
<dbReference type="InterPro" id="IPR036812">
    <property type="entry name" value="NAD(P)_OxRdtase_dom_sf"/>
</dbReference>
<evidence type="ECO:0000313" key="5">
    <source>
        <dbReference type="Proteomes" id="UP000247409"/>
    </source>
</evidence>
<comment type="caution">
    <text evidence="4">The sequence shown here is derived from an EMBL/GenBank/DDBJ whole genome shotgun (WGS) entry which is preliminary data.</text>
</comment>
<name>A0A2V3IDB5_9FLOR</name>
<sequence>MDTIALGSQGLVVSKLGFGCMGLTTAYGSKLPDDQIIDLLEKAASLGVSFWDTANLYVFFNPWRLLRFSSPVVCQEEIIRHAIERVGRDNVTIATKTGIELYVFPRIHMKANGSPAFIREQCEASLRRLNVSTLDLFYLHRIDEDIPIEISMTEMKKLVNEGKVRYVGLSEAPVDVIRRAHKVHPITAVQMEYSLWCRGIEEEVIPTCAELGIGLVAYSPLGRGFFGGASRQKLSGMDFRKNQARFQGEAREKNEKMLEQVEKIAESKGVSPAQLALAWVEAQRNRLGDAGLVAIPGTTKERNLRSNAEAASLSLTPEELSALEEAVPWKEVEGARYGAESSTWESVKNRELTPEEAEQIGLSTTAQ</sequence>
<dbReference type="Proteomes" id="UP000247409">
    <property type="component" value="Unassembled WGS sequence"/>
</dbReference>
<protein>
    <submittedName>
        <fullName evidence="4">Putative aldo-keto reductase 3</fullName>
    </submittedName>
</protein>
<evidence type="ECO:0000256" key="2">
    <source>
        <dbReference type="SAM" id="MobiDB-lite"/>
    </source>
</evidence>
<dbReference type="InterPro" id="IPR023210">
    <property type="entry name" value="NADP_OxRdtase_dom"/>
</dbReference>